<dbReference type="Pfam" id="PF13614">
    <property type="entry name" value="AAA_31"/>
    <property type="match status" value="1"/>
</dbReference>
<evidence type="ECO:0000313" key="4">
    <source>
        <dbReference type="Proteomes" id="UP001058016"/>
    </source>
</evidence>
<feature type="domain" description="AAA" evidence="1">
    <location>
        <begin position="4"/>
        <end position="220"/>
    </location>
</feature>
<dbReference type="Gene3D" id="3.40.50.300">
    <property type="entry name" value="P-loop containing nucleotide triphosphate hydrolases"/>
    <property type="match status" value="1"/>
</dbReference>
<proteinExistence type="predicted"/>
<dbReference type="EMBL" id="CP071249">
    <property type="protein sequence ID" value="UUF05761.1"/>
    <property type="molecule type" value="Genomic_DNA"/>
</dbReference>
<name>A0A9Q9CNU7_9FIRM</name>
<dbReference type="RefSeq" id="WP_212724912.1">
    <property type="nucleotide sequence ID" value="NZ_CP071249.1"/>
</dbReference>
<dbReference type="InterPro" id="IPR027417">
    <property type="entry name" value="P-loop_NTPase"/>
</dbReference>
<evidence type="ECO:0000313" key="5">
    <source>
        <dbReference type="Proteomes" id="UP001058072"/>
    </source>
</evidence>
<evidence type="ECO:0000313" key="3">
    <source>
        <dbReference type="EMBL" id="UUF08796.1"/>
    </source>
</evidence>
<dbReference type="CDD" id="cd02042">
    <property type="entry name" value="ParAB_family"/>
    <property type="match status" value="1"/>
</dbReference>
<dbReference type="Proteomes" id="UP001058016">
    <property type="component" value="Chromosome"/>
</dbReference>
<sequence length="350" mass="39771">MGKAKIISIINYKGGVGKTVSAFNIAAGLNFLNQNSVLLIDLDPQCSLSTICMRAYSKTKGEHIRFSSLKEEETINHIFNSYLNREILDFDVPFNLDKLIKHNFYTGGKYKLQKFDFIPSSMYSNSHQGMMRGLEGIESEIKRRFGDDANSSIKRLSILAKFLKEVELDQKYDFIIFDCPPSNNFIVQNALFVSDYYVVPTIMDEMGVQGINHLKNIVENDSVQIICKQYRSLIDLAPSNSYLSYLKSGSPKMIGIIETLRKASSSKGGTEAEQWRRFVETKLPGMLFTPVVYHQVEVQKLINAGECCFINWKRNGTLPANESYGQIVFDLLDRINVPKSQFSREITDIL</sequence>
<gene>
    <name evidence="2" type="ORF">J0J69_12095</name>
    <name evidence="3" type="ORF">J0J70_01865</name>
</gene>
<keyword evidence="4" id="KW-1185">Reference proteome</keyword>
<dbReference type="InterPro" id="IPR050678">
    <property type="entry name" value="DNA_Partitioning_ATPase"/>
</dbReference>
<evidence type="ECO:0000313" key="2">
    <source>
        <dbReference type="EMBL" id="UUF05761.1"/>
    </source>
</evidence>
<dbReference type="AlphaFoldDB" id="A0A9Q9CNU7"/>
<accession>A0A9Q9CNU7</accession>
<dbReference type="PANTHER" id="PTHR13696:SF99">
    <property type="entry name" value="COBYRINIC ACID AC-DIAMIDE SYNTHASE"/>
    <property type="match status" value="1"/>
</dbReference>
<dbReference type="EMBL" id="CP071250">
    <property type="protein sequence ID" value="UUF08796.1"/>
    <property type="molecule type" value="Genomic_DNA"/>
</dbReference>
<dbReference type="Proteomes" id="UP001058072">
    <property type="component" value="Chromosome"/>
</dbReference>
<evidence type="ECO:0000259" key="1">
    <source>
        <dbReference type="Pfam" id="PF13614"/>
    </source>
</evidence>
<reference evidence="3 4" key="1">
    <citation type="submission" date="2021-03" db="EMBL/GenBank/DDBJ databases">
        <title>Comparative Genomics and Metabolomics in the genus Turicibacter.</title>
        <authorList>
            <person name="Maki J."/>
            <person name="Looft T."/>
        </authorList>
    </citation>
    <scope>NUCLEOTIDE SEQUENCE</scope>
    <source>
        <strain evidence="3">ISU324</strain>
        <strain evidence="2 4">MMM721</strain>
    </source>
</reference>
<dbReference type="InterPro" id="IPR025669">
    <property type="entry name" value="AAA_dom"/>
</dbReference>
<dbReference type="SUPFAM" id="SSF52540">
    <property type="entry name" value="P-loop containing nucleoside triphosphate hydrolases"/>
    <property type="match status" value="1"/>
</dbReference>
<organism evidence="3 5">
    <name type="scientific">Turicibacter bilis</name>
    <dbReference type="NCBI Taxonomy" id="2735723"/>
    <lineage>
        <taxon>Bacteria</taxon>
        <taxon>Bacillati</taxon>
        <taxon>Bacillota</taxon>
        <taxon>Erysipelotrichia</taxon>
        <taxon>Erysipelotrichales</taxon>
        <taxon>Turicibacteraceae</taxon>
        <taxon>Turicibacter</taxon>
    </lineage>
</organism>
<dbReference type="PANTHER" id="PTHR13696">
    <property type="entry name" value="P-LOOP CONTAINING NUCLEOSIDE TRIPHOSPHATE HYDROLASE"/>
    <property type="match status" value="1"/>
</dbReference>
<protein>
    <submittedName>
        <fullName evidence="3">AAA family ATPase</fullName>
    </submittedName>
</protein>